<feature type="chain" id="PRO_5015662203" evidence="3">
    <location>
        <begin position="23"/>
        <end position="643"/>
    </location>
</feature>
<dbReference type="Pfam" id="PF09972">
    <property type="entry name" value="DUF2207"/>
    <property type="match status" value="1"/>
</dbReference>
<evidence type="ECO:0000256" key="3">
    <source>
        <dbReference type="SAM" id="SignalP"/>
    </source>
</evidence>
<dbReference type="InterPro" id="IPR048389">
    <property type="entry name" value="YciQ-like_C"/>
</dbReference>
<evidence type="ECO:0000259" key="4">
    <source>
        <dbReference type="Pfam" id="PF09972"/>
    </source>
</evidence>
<evidence type="ECO:0000313" key="6">
    <source>
        <dbReference type="EMBL" id="PTM98434.1"/>
    </source>
</evidence>
<comment type="caution">
    <text evidence="6">The sequence shown here is derived from an EMBL/GenBank/DDBJ whole genome shotgun (WGS) entry which is preliminary data.</text>
</comment>
<dbReference type="InterPro" id="IPR018702">
    <property type="entry name" value="DUF2207"/>
</dbReference>
<keyword evidence="7" id="KW-1185">Reference proteome</keyword>
<dbReference type="EMBL" id="PZZZ01000001">
    <property type="protein sequence ID" value="PTM98434.1"/>
    <property type="molecule type" value="Genomic_DNA"/>
</dbReference>
<evidence type="ECO:0000313" key="7">
    <source>
        <dbReference type="Proteomes" id="UP000241247"/>
    </source>
</evidence>
<accession>A0A2T5BHG3</accession>
<keyword evidence="3" id="KW-0732">Signal</keyword>
<dbReference type="RefSeq" id="WP_108000826.1">
    <property type="nucleotide sequence ID" value="NZ_JBHEEX010000008.1"/>
</dbReference>
<feature type="signal peptide" evidence="3">
    <location>
        <begin position="1"/>
        <end position="22"/>
    </location>
</feature>
<feature type="transmembrane region" description="Helical" evidence="2">
    <location>
        <begin position="236"/>
        <end position="253"/>
    </location>
</feature>
<organism evidence="6 7">
    <name type="scientific">Mycoplana dimorpha</name>
    <dbReference type="NCBI Taxonomy" id="28320"/>
    <lineage>
        <taxon>Bacteria</taxon>
        <taxon>Pseudomonadati</taxon>
        <taxon>Pseudomonadota</taxon>
        <taxon>Alphaproteobacteria</taxon>
        <taxon>Hyphomicrobiales</taxon>
        <taxon>Rhizobiaceae</taxon>
        <taxon>Mycoplana</taxon>
    </lineage>
</organism>
<name>A0A2T5BHG3_MYCDI</name>
<keyword evidence="2" id="KW-0812">Transmembrane</keyword>
<protein>
    <submittedName>
        <fullName evidence="6">Putative membrane protein DUF2207</fullName>
    </submittedName>
</protein>
<feature type="transmembrane region" description="Helical" evidence="2">
    <location>
        <begin position="447"/>
        <end position="474"/>
    </location>
</feature>
<evidence type="ECO:0000259" key="5">
    <source>
        <dbReference type="Pfam" id="PF20990"/>
    </source>
</evidence>
<evidence type="ECO:0000256" key="2">
    <source>
        <dbReference type="SAM" id="Phobius"/>
    </source>
</evidence>
<feature type="domain" description="Predicted membrane protein YciQ-like C-terminal" evidence="5">
    <location>
        <begin position="272"/>
        <end position="564"/>
    </location>
</feature>
<evidence type="ECO:0000256" key="1">
    <source>
        <dbReference type="SAM" id="MobiDB-lite"/>
    </source>
</evidence>
<reference evidence="6 7" key="1">
    <citation type="submission" date="2018-04" db="EMBL/GenBank/DDBJ databases">
        <title>Genomic Encyclopedia of Type Strains, Phase IV (KMG-IV): sequencing the most valuable type-strain genomes for metagenomic binning, comparative biology and taxonomic classification.</title>
        <authorList>
            <person name="Goeker M."/>
        </authorList>
    </citation>
    <scope>NUCLEOTIDE SEQUENCE [LARGE SCALE GENOMIC DNA]</scope>
    <source>
        <strain evidence="6 7">DSM 7138</strain>
    </source>
</reference>
<feature type="region of interest" description="Disordered" evidence="1">
    <location>
        <begin position="607"/>
        <end position="643"/>
    </location>
</feature>
<feature type="transmembrane region" description="Helical" evidence="2">
    <location>
        <begin position="480"/>
        <end position="502"/>
    </location>
</feature>
<feature type="transmembrane region" description="Helical" evidence="2">
    <location>
        <begin position="383"/>
        <end position="407"/>
    </location>
</feature>
<feature type="domain" description="DUF2207" evidence="4">
    <location>
        <begin position="26"/>
        <end position="213"/>
    </location>
</feature>
<dbReference type="Pfam" id="PF20990">
    <property type="entry name" value="DUF2207_C"/>
    <property type="match status" value="1"/>
</dbReference>
<feature type="transmembrane region" description="Helical" evidence="2">
    <location>
        <begin position="413"/>
        <end position="435"/>
    </location>
</feature>
<sequence>MSRIAACLLFLLSLLAAGAGQAAEIISSFHADIEVARDGELTVTETIEVNAEGNLIRRGIYRDFPLTFVDAEGRSRRVGFEIVEVRRDGKREPYHTEEESGAIRIYFGSADVLLDPGPHTYELAYRTDRQIRYFDSHDELFWNVTGTEWAFPIRSASATVALPDGVEPEELTFFTGPYGATGKAARARISGNEAAFSTTGPLGAHEGLTIGVKMAAGSIDRPSADQEWAWFLRDNAGALIGIGGLVLVALYYLRAWIVAGRDPAAGVVVPQWHPPQGASPALVNYIDNKGFGGEGWTALSAALLNLAVKGYVTLSDLKNSIVITRTDKPVEGSLPSGEDILLKSLAARGDSLAIDKANGKRVQTLGTSFRQAMEKEHRNKYYVANWGYIAGGVALSALFLLLMLVFGNLSEDGIALVVVPAVAAFFLAVFAVSFGKSLTRARTLGRRIMSVLTAAFFGFVFLSIFGAVLAGLAASGAASGLLPILLAVGGIILLNLLFYFLMGAPTPIGRKMMDGIAGLRQYLTLAEKERMNMAGAPEMSPRHYEALLPYAVALGVEKPWSDTFQRWLATAAAGAAAAAYQPSWYSGDGIGPGDFADRMGGFAGSMADTITASLPPPPKSSSSGFSGSGSSGGGGGGGGGGGW</sequence>
<keyword evidence="2" id="KW-1133">Transmembrane helix</keyword>
<feature type="compositionally biased region" description="Gly residues" evidence="1">
    <location>
        <begin position="626"/>
        <end position="643"/>
    </location>
</feature>
<proteinExistence type="predicted"/>
<gene>
    <name evidence="6" type="ORF">C7449_10197</name>
</gene>
<dbReference type="OrthoDB" id="9767603at2"/>
<keyword evidence="2" id="KW-0472">Membrane</keyword>
<dbReference type="AlphaFoldDB" id="A0A2T5BHG3"/>
<dbReference type="Proteomes" id="UP000241247">
    <property type="component" value="Unassembled WGS sequence"/>
</dbReference>